<sequence length="75" mass="8385">MMVEKSAGYAVTIARRIGEPGWVRISLRKHFWSVAQGSRSRQVAETGFYAEGMSERDILESALRELLLALNDSQG</sequence>
<evidence type="ECO:0000313" key="1">
    <source>
        <dbReference type="EMBL" id="CRY96128.1"/>
    </source>
</evidence>
<reference evidence="1" key="2">
    <citation type="submission" date="2015-07" db="EMBL/GenBank/DDBJ databases">
        <title>Plasmids, circular viruses and viroids from rat gut.</title>
        <authorList>
            <person name="Jorgensen T.J."/>
            <person name="Hansen M.A."/>
            <person name="Xu Z."/>
            <person name="Tabak M.A."/>
            <person name="Sorensen S.J."/>
            <person name="Hansen L.H."/>
        </authorList>
    </citation>
    <scope>NUCLEOTIDE SEQUENCE</scope>
    <source>
        <strain evidence="1">RGFK0936</strain>
    </source>
</reference>
<organism evidence="1">
    <name type="scientific">uncultured prokaryote</name>
    <dbReference type="NCBI Taxonomy" id="198431"/>
    <lineage>
        <taxon>unclassified sequences</taxon>
        <taxon>environmental samples</taxon>
    </lineage>
</organism>
<proteinExistence type="predicted"/>
<accession>A0A0H5Q2L2</accession>
<reference evidence="1" key="1">
    <citation type="submission" date="2015-06" db="EMBL/GenBank/DDBJ databases">
        <authorList>
            <person name="Joergensen T."/>
        </authorList>
    </citation>
    <scope>NUCLEOTIDE SEQUENCE</scope>
    <source>
        <strain evidence="1">RGFK0936</strain>
    </source>
</reference>
<protein>
    <submittedName>
        <fullName evidence="1">Uncharacterized protein</fullName>
    </submittedName>
</protein>
<dbReference type="EMBL" id="LN853534">
    <property type="protein sequence ID" value="CRY96128.1"/>
    <property type="molecule type" value="Genomic_DNA"/>
</dbReference>
<name>A0A0H5Q2L2_9ZZZZ</name>
<dbReference type="AlphaFoldDB" id="A0A0H5Q2L2"/>